<comment type="caution">
    <text evidence="2">The sequence shown here is derived from an EMBL/GenBank/DDBJ whole genome shotgun (WGS) entry which is preliminary data.</text>
</comment>
<dbReference type="EMBL" id="PQIB02000008">
    <property type="protein sequence ID" value="RLN04596.1"/>
    <property type="molecule type" value="Genomic_DNA"/>
</dbReference>
<feature type="region of interest" description="Disordered" evidence="1">
    <location>
        <begin position="190"/>
        <end position="230"/>
    </location>
</feature>
<evidence type="ECO:0000256" key="1">
    <source>
        <dbReference type="SAM" id="MobiDB-lite"/>
    </source>
</evidence>
<dbReference type="Proteomes" id="UP000275267">
    <property type="component" value="Unassembled WGS sequence"/>
</dbReference>
<accession>A0A3L6RJL8</accession>
<organism evidence="2 3">
    <name type="scientific">Panicum miliaceum</name>
    <name type="common">Proso millet</name>
    <name type="synonym">Broomcorn millet</name>
    <dbReference type="NCBI Taxonomy" id="4540"/>
    <lineage>
        <taxon>Eukaryota</taxon>
        <taxon>Viridiplantae</taxon>
        <taxon>Streptophyta</taxon>
        <taxon>Embryophyta</taxon>
        <taxon>Tracheophyta</taxon>
        <taxon>Spermatophyta</taxon>
        <taxon>Magnoliopsida</taxon>
        <taxon>Liliopsida</taxon>
        <taxon>Poales</taxon>
        <taxon>Poaceae</taxon>
        <taxon>PACMAD clade</taxon>
        <taxon>Panicoideae</taxon>
        <taxon>Panicodae</taxon>
        <taxon>Paniceae</taxon>
        <taxon>Panicinae</taxon>
        <taxon>Panicum</taxon>
        <taxon>Panicum sect. Panicum</taxon>
    </lineage>
</organism>
<keyword evidence="3" id="KW-1185">Reference proteome</keyword>
<evidence type="ECO:0000313" key="3">
    <source>
        <dbReference type="Proteomes" id="UP000275267"/>
    </source>
</evidence>
<name>A0A3L6RJL8_PANMI</name>
<sequence>MASRSKGVKAPGAVPPKWQPVTGTAPRRRLVNASRTGALHHSYGSTAPLLYCYCGDRQARGSVRTAGRLLPLRQHWALLRYTATSASGALGWLARGEDSHPPGGFLNFLNKNIPVHAQGVSDGSSFKLIDVGNDTNVANCGRTRMLWTKNEDCRLVHASRHGSCSSSQGVTPPAPKLLRASAALPFLPCERRRASRRPNPGSGLAQGRRAEAWTGRRRRGGPRGGCGGPLPAEEQAYARAILAVARELARALCSSTGRRSRSLVGGVSSLPF</sequence>
<reference evidence="3" key="1">
    <citation type="journal article" date="2019" name="Nat. Commun.">
        <title>The genome of broomcorn millet.</title>
        <authorList>
            <person name="Zou C."/>
            <person name="Miki D."/>
            <person name="Li D."/>
            <person name="Tang Q."/>
            <person name="Xiao L."/>
            <person name="Rajput S."/>
            <person name="Deng P."/>
            <person name="Jia W."/>
            <person name="Huang R."/>
            <person name="Zhang M."/>
            <person name="Sun Y."/>
            <person name="Hu J."/>
            <person name="Fu X."/>
            <person name="Schnable P.S."/>
            <person name="Li F."/>
            <person name="Zhang H."/>
            <person name="Feng B."/>
            <person name="Zhu X."/>
            <person name="Liu R."/>
            <person name="Schnable J.C."/>
            <person name="Zhu J.-K."/>
            <person name="Zhang H."/>
        </authorList>
    </citation>
    <scope>NUCLEOTIDE SEQUENCE [LARGE SCALE GENOMIC DNA]</scope>
</reference>
<evidence type="ECO:0000313" key="2">
    <source>
        <dbReference type="EMBL" id="RLN04596.1"/>
    </source>
</evidence>
<gene>
    <name evidence="2" type="ORF">C2845_PM13G20720</name>
</gene>
<feature type="region of interest" description="Disordered" evidence="1">
    <location>
        <begin position="1"/>
        <end position="26"/>
    </location>
</feature>
<proteinExistence type="predicted"/>
<dbReference type="AlphaFoldDB" id="A0A3L6RJL8"/>
<protein>
    <submittedName>
        <fullName evidence="2">Uncharacterized protein</fullName>
    </submittedName>
</protein>